<feature type="non-terminal residue" evidence="2">
    <location>
        <position position="1"/>
    </location>
</feature>
<proteinExistence type="predicted"/>
<dbReference type="Proteomes" id="UP001177670">
    <property type="component" value="Unassembled WGS sequence"/>
</dbReference>
<comment type="caution">
    <text evidence="2">The sequence shown here is derived from an EMBL/GenBank/DDBJ whole genome shotgun (WGS) entry which is preliminary data.</text>
</comment>
<feature type="region of interest" description="Disordered" evidence="1">
    <location>
        <begin position="41"/>
        <end position="61"/>
    </location>
</feature>
<evidence type="ECO:0000256" key="1">
    <source>
        <dbReference type="SAM" id="MobiDB-lite"/>
    </source>
</evidence>
<feature type="region of interest" description="Disordered" evidence="1">
    <location>
        <begin position="195"/>
        <end position="222"/>
    </location>
</feature>
<sequence length="248" mass="27996">YAICTISRMDFASRGTRKPRRTQSVQVGFNLHRSERHEYRRTTGDGGIGQGRAIDAGNTRSPDDITDCRRRALGQPGYVPAYEGTLAKRTTLLADDHHERDNSASLKAIQPRAPRREQFLLFLYSFPRRISSLCHSHRWFVPLLRISFLVGRAWEENDKIGRRRDSGREINFHGNFSPRGMSWAAAAWTARSAAASYPGTERNGGRRPRPRSNTIDTENPSDPAIIWHCTLQSEPGASSCGFSRSRRG</sequence>
<reference evidence="2" key="1">
    <citation type="submission" date="2021-10" db="EMBL/GenBank/DDBJ databases">
        <title>Melipona bicolor Genome sequencing and assembly.</title>
        <authorList>
            <person name="Araujo N.S."/>
            <person name="Arias M.C."/>
        </authorList>
    </citation>
    <scope>NUCLEOTIDE SEQUENCE</scope>
    <source>
        <strain evidence="2">USP_2M_L1-L4_2017</strain>
        <tissue evidence="2">Whole body</tissue>
    </source>
</reference>
<name>A0AA40GB23_9HYME</name>
<dbReference type="EMBL" id="JAHYIQ010000003">
    <property type="protein sequence ID" value="KAK1134327.1"/>
    <property type="molecule type" value="Genomic_DNA"/>
</dbReference>
<keyword evidence="3" id="KW-1185">Reference proteome</keyword>
<protein>
    <submittedName>
        <fullName evidence="2">Uncharacterized protein</fullName>
    </submittedName>
</protein>
<gene>
    <name evidence="2" type="ORF">K0M31_012100</name>
</gene>
<evidence type="ECO:0000313" key="2">
    <source>
        <dbReference type="EMBL" id="KAK1134327.1"/>
    </source>
</evidence>
<organism evidence="2 3">
    <name type="scientific">Melipona bicolor</name>
    <dbReference type="NCBI Taxonomy" id="60889"/>
    <lineage>
        <taxon>Eukaryota</taxon>
        <taxon>Metazoa</taxon>
        <taxon>Ecdysozoa</taxon>
        <taxon>Arthropoda</taxon>
        <taxon>Hexapoda</taxon>
        <taxon>Insecta</taxon>
        <taxon>Pterygota</taxon>
        <taxon>Neoptera</taxon>
        <taxon>Endopterygota</taxon>
        <taxon>Hymenoptera</taxon>
        <taxon>Apocrita</taxon>
        <taxon>Aculeata</taxon>
        <taxon>Apoidea</taxon>
        <taxon>Anthophila</taxon>
        <taxon>Apidae</taxon>
        <taxon>Melipona</taxon>
    </lineage>
</organism>
<evidence type="ECO:0000313" key="3">
    <source>
        <dbReference type="Proteomes" id="UP001177670"/>
    </source>
</evidence>
<dbReference type="AlphaFoldDB" id="A0AA40GB23"/>
<accession>A0AA40GB23</accession>